<dbReference type="SUPFAM" id="SSF102588">
    <property type="entry name" value="LmbE-like"/>
    <property type="match status" value="1"/>
</dbReference>
<dbReference type="OrthoDB" id="9790023at2"/>
<evidence type="ECO:0000313" key="2">
    <source>
        <dbReference type="EMBL" id="SLN60618.1"/>
    </source>
</evidence>
<dbReference type="Pfam" id="PF02585">
    <property type="entry name" value="PIG-L"/>
    <property type="match status" value="1"/>
</dbReference>
<proteinExistence type="predicted"/>
<evidence type="ECO:0000313" key="1">
    <source>
        <dbReference type="EMBL" id="PSK82888.1"/>
    </source>
</evidence>
<reference evidence="2 3" key="1">
    <citation type="submission" date="2017-03" db="EMBL/GenBank/DDBJ databases">
        <authorList>
            <person name="Afonso C.L."/>
            <person name="Miller P.J."/>
            <person name="Scott M.A."/>
            <person name="Spackman E."/>
            <person name="Goraichik I."/>
            <person name="Dimitrov K.M."/>
            <person name="Suarez D.L."/>
            <person name="Swayne D.E."/>
        </authorList>
    </citation>
    <scope>NUCLEOTIDE SEQUENCE [LARGE SCALE GENOMIC DNA]</scope>
    <source>
        <strain evidence="2 3">CECT 8367</strain>
    </source>
</reference>
<dbReference type="RefSeq" id="WP_085897218.1">
    <property type="nucleotide sequence ID" value="NZ_FWFY01000010.1"/>
</dbReference>
<dbReference type="Proteomes" id="UP000240624">
    <property type="component" value="Unassembled WGS sequence"/>
</dbReference>
<gene>
    <name evidence="1" type="ORF">CLV79_1114</name>
    <name evidence="2" type="ORF">LOS8367_02901</name>
</gene>
<dbReference type="Proteomes" id="UP000193495">
    <property type="component" value="Unassembled WGS sequence"/>
</dbReference>
<evidence type="ECO:0000313" key="4">
    <source>
        <dbReference type="Proteomes" id="UP000240624"/>
    </source>
</evidence>
<reference evidence="1 4" key="2">
    <citation type="submission" date="2018-03" db="EMBL/GenBank/DDBJ databases">
        <title>Genomic Encyclopedia of Archaeal and Bacterial Type Strains, Phase II (KMG-II): from individual species to whole genera.</title>
        <authorList>
            <person name="Goeker M."/>
        </authorList>
    </citation>
    <scope>NUCLEOTIDE SEQUENCE [LARGE SCALE GENOMIC DNA]</scope>
    <source>
        <strain evidence="1 4">DSM 29956</strain>
    </source>
</reference>
<sequence>MRGHRGSSRFTGESPLLWGARLALSATTGELLRDAGGLVVIAAHPGDEILGCAALIHGAVRAGLPVRVVCLTRGTAVAALQDDSTALSGLAPEAVLHCFDEREGMLPSGGRPFDLVAAKVAACIPEKAAVLLPWREEAHPDRQRSHAIGRAAMSEAHRALAYPLAARFQAAAPVPRAMRLLSAPPAAIAAKRRALGLLSTIPLEEIDGDVPPLSEHFLTQPEIFILD</sequence>
<name>A0A1X6ZT01_9RHOB</name>
<accession>A0A1X6ZT01</accession>
<organism evidence="2 3">
    <name type="scientific">Limimaricola soesokkakensis</name>
    <dbReference type="NCBI Taxonomy" id="1343159"/>
    <lineage>
        <taxon>Bacteria</taxon>
        <taxon>Pseudomonadati</taxon>
        <taxon>Pseudomonadota</taxon>
        <taxon>Alphaproteobacteria</taxon>
        <taxon>Rhodobacterales</taxon>
        <taxon>Paracoccaceae</taxon>
        <taxon>Limimaricola</taxon>
    </lineage>
</organism>
<dbReference type="Gene3D" id="3.40.50.10320">
    <property type="entry name" value="LmbE-like"/>
    <property type="match status" value="1"/>
</dbReference>
<dbReference type="AlphaFoldDB" id="A0A1X6ZT01"/>
<evidence type="ECO:0000313" key="3">
    <source>
        <dbReference type="Proteomes" id="UP000193495"/>
    </source>
</evidence>
<dbReference type="InterPro" id="IPR024078">
    <property type="entry name" value="LmbE-like_dom_sf"/>
</dbReference>
<protein>
    <submittedName>
        <fullName evidence="2">GlcNAc-PI de-N-acetylase</fullName>
    </submittedName>
</protein>
<dbReference type="EMBL" id="PYGB01000011">
    <property type="protein sequence ID" value="PSK82888.1"/>
    <property type="molecule type" value="Genomic_DNA"/>
</dbReference>
<keyword evidence="4" id="KW-1185">Reference proteome</keyword>
<dbReference type="EMBL" id="FWFY01000010">
    <property type="protein sequence ID" value="SLN60618.1"/>
    <property type="molecule type" value="Genomic_DNA"/>
</dbReference>
<dbReference type="InterPro" id="IPR003737">
    <property type="entry name" value="GlcNAc_PI_deacetylase-related"/>
</dbReference>